<organism evidence="2 3">
    <name type="scientific">Bondarzewia mesenterica</name>
    <dbReference type="NCBI Taxonomy" id="1095465"/>
    <lineage>
        <taxon>Eukaryota</taxon>
        <taxon>Fungi</taxon>
        <taxon>Dikarya</taxon>
        <taxon>Basidiomycota</taxon>
        <taxon>Agaricomycotina</taxon>
        <taxon>Agaricomycetes</taxon>
        <taxon>Russulales</taxon>
        <taxon>Bondarzewiaceae</taxon>
        <taxon>Bondarzewia</taxon>
    </lineage>
</organism>
<sequence length="572" mass="63938">MLDKLMIRWKSKYNAARVHSSMYWCIWRGFCIELDGVAAIMKTRIEVKIVLSADRSLLGGLRNACRRRRKASHYAVMADKEKTVSTPPPTYQGQLRAGDTPLQDVAILDNTAGYSSPSSSSSDISPSEVEKGNVWDGYLDEDLPDKTQGRFIRNLRHQVFSLYRRLFGIVFVTNMAVFIATLVRHETSAQHLALIVVANLFCAILMRQDHVINAFFLVFCAVPRSWPLAIRRVCARVYSIGGIHSGCGVSGVVWLILLTVQETREVLNGGPTSVATLVMTYLILVLLLGIVSLAYPKLRIMYHDHFEATHRFLGWTAVALVWCKVVLLTNDYRPESQTLGNALVKSAPFWMVLILTLSIIGPWLHLRNRPVRAEVLSNHAVRLYFDYVTPVPGSFIRISDSPLMEWHGFATIAEPGKKGYSCVVSRAGDWTSKQIANPPSKIWVRGIPICGVMRIVPIFRRVVLVATGSGIGPIAPHIFAQPIPIRLLWTAPNVRQTFGDKLVDAVLEKAPDALVYDTRIHGKPDMVKLTYRLVREFNAEAVCIISNPSLTRKVVYGMMSRGIPAFGAIWDS</sequence>
<evidence type="ECO:0000313" key="2">
    <source>
        <dbReference type="EMBL" id="THH21034.1"/>
    </source>
</evidence>
<keyword evidence="1" id="KW-0472">Membrane</keyword>
<dbReference type="EMBL" id="SGPL01000009">
    <property type="protein sequence ID" value="THH21034.1"/>
    <property type="molecule type" value="Genomic_DNA"/>
</dbReference>
<accession>A0A4S4M6W9</accession>
<feature type="transmembrane region" description="Helical" evidence="1">
    <location>
        <begin position="347"/>
        <end position="366"/>
    </location>
</feature>
<dbReference type="InterPro" id="IPR052979">
    <property type="entry name" value="Adenylate-forming_domain"/>
</dbReference>
<name>A0A4S4M6W9_9AGAM</name>
<feature type="transmembrane region" description="Helical" evidence="1">
    <location>
        <begin position="189"/>
        <end position="206"/>
    </location>
</feature>
<dbReference type="PANTHER" id="PTHR33927">
    <property type="entry name" value="TRANSMEMBRANE PROTEIN"/>
    <property type="match status" value="1"/>
</dbReference>
<feature type="transmembrane region" description="Helical" evidence="1">
    <location>
        <begin position="277"/>
        <end position="296"/>
    </location>
</feature>
<dbReference type="SUPFAM" id="SSF52343">
    <property type="entry name" value="Ferredoxin reductase-like, C-terminal NADP-linked domain"/>
    <property type="match status" value="1"/>
</dbReference>
<keyword evidence="1" id="KW-0812">Transmembrane</keyword>
<evidence type="ECO:0008006" key="4">
    <source>
        <dbReference type="Google" id="ProtNLM"/>
    </source>
</evidence>
<dbReference type="Proteomes" id="UP000310158">
    <property type="component" value="Unassembled WGS sequence"/>
</dbReference>
<feature type="transmembrane region" description="Helical" evidence="1">
    <location>
        <begin position="308"/>
        <end position="327"/>
    </location>
</feature>
<dbReference type="InterPro" id="IPR039261">
    <property type="entry name" value="FNR_nucleotide-bd"/>
</dbReference>
<keyword evidence="3" id="KW-1185">Reference proteome</keyword>
<comment type="caution">
    <text evidence="2">The sequence shown here is derived from an EMBL/GenBank/DDBJ whole genome shotgun (WGS) entry which is preliminary data.</text>
</comment>
<feature type="transmembrane region" description="Helical" evidence="1">
    <location>
        <begin position="162"/>
        <end position="183"/>
    </location>
</feature>
<keyword evidence="1" id="KW-1133">Transmembrane helix</keyword>
<evidence type="ECO:0000313" key="3">
    <source>
        <dbReference type="Proteomes" id="UP000310158"/>
    </source>
</evidence>
<protein>
    <recommendedName>
        <fullName evidence="4">AMP-dependent synthetase/ligase domain-containing protein</fullName>
    </recommendedName>
</protein>
<dbReference type="PANTHER" id="PTHR33927:SF5">
    <property type="entry name" value="ENZYME, PUTATIVE (AFU_ORTHOLOGUE AFUA_8G01222)-RELATED"/>
    <property type="match status" value="1"/>
</dbReference>
<proteinExistence type="predicted"/>
<gene>
    <name evidence="2" type="ORF">EW146_g431</name>
</gene>
<reference evidence="2 3" key="1">
    <citation type="submission" date="2019-02" db="EMBL/GenBank/DDBJ databases">
        <title>Genome sequencing of the rare red list fungi Bondarzewia mesenterica.</title>
        <authorList>
            <person name="Buettner E."/>
            <person name="Kellner H."/>
        </authorList>
    </citation>
    <scope>NUCLEOTIDE SEQUENCE [LARGE SCALE GENOMIC DNA]</scope>
    <source>
        <strain evidence="2 3">DSM 108281</strain>
    </source>
</reference>
<dbReference type="AlphaFoldDB" id="A0A4S4M6W9"/>
<dbReference type="OrthoDB" id="3142841at2759"/>
<evidence type="ECO:0000256" key="1">
    <source>
        <dbReference type="SAM" id="Phobius"/>
    </source>
</evidence>
<feature type="transmembrane region" description="Helical" evidence="1">
    <location>
        <begin position="237"/>
        <end position="257"/>
    </location>
</feature>